<evidence type="ECO:0000313" key="3">
    <source>
        <dbReference type="EMBL" id="TQM74529.1"/>
    </source>
</evidence>
<evidence type="ECO:0000313" key="4">
    <source>
        <dbReference type="Proteomes" id="UP000319213"/>
    </source>
</evidence>
<accession>A0A543IVD0</accession>
<dbReference type="InterPro" id="IPR053182">
    <property type="entry name" value="YobU-like_regulator"/>
</dbReference>
<dbReference type="InterPro" id="IPR010499">
    <property type="entry name" value="AraC_E-bd"/>
</dbReference>
<name>A0A543IVD0_9ACTN</name>
<feature type="compositionally biased region" description="Gly residues" evidence="1">
    <location>
        <begin position="65"/>
        <end position="80"/>
    </location>
</feature>
<feature type="compositionally biased region" description="Gly residues" evidence="1">
    <location>
        <begin position="169"/>
        <end position="178"/>
    </location>
</feature>
<organism evidence="3 4">
    <name type="scientific">Thermopolyspora flexuosa</name>
    <dbReference type="NCBI Taxonomy" id="103836"/>
    <lineage>
        <taxon>Bacteria</taxon>
        <taxon>Bacillati</taxon>
        <taxon>Actinomycetota</taxon>
        <taxon>Actinomycetes</taxon>
        <taxon>Streptosporangiales</taxon>
        <taxon>Streptosporangiaceae</taxon>
        <taxon>Thermopolyspora</taxon>
    </lineage>
</organism>
<feature type="domain" description="AraC effector-binding" evidence="2">
    <location>
        <begin position="379"/>
        <end position="531"/>
    </location>
</feature>
<protein>
    <submittedName>
        <fullName evidence="3">Putative transcriptional regulator YdeE</fullName>
    </submittedName>
</protein>
<dbReference type="Gene3D" id="3.20.80.10">
    <property type="entry name" value="Regulatory factor, effector binding domain"/>
    <property type="match status" value="1"/>
</dbReference>
<dbReference type="Pfam" id="PF14526">
    <property type="entry name" value="Cass2"/>
    <property type="match status" value="1"/>
</dbReference>
<feature type="region of interest" description="Disordered" evidence="1">
    <location>
        <begin position="354"/>
        <end position="375"/>
    </location>
</feature>
<keyword evidence="4" id="KW-1185">Reference proteome</keyword>
<feature type="region of interest" description="Disordered" evidence="1">
    <location>
        <begin position="1"/>
        <end position="292"/>
    </location>
</feature>
<evidence type="ECO:0000259" key="2">
    <source>
        <dbReference type="SMART" id="SM00871"/>
    </source>
</evidence>
<feature type="compositionally biased region" description="Gly residues" evidence="1">
    <location>
        <begin position="241"/>
        <end position="250"/>
    </location>
</feature>
<dbReference type="PANTHER" id="PTHR36444:SF2">
    <property type="entry name" value="TRANSCRIPTIONAL REGULATOR PROTEIN YOBU-RELATED"/>
    <property type="match status" value="1"/>
</dbReference>
<dbReference type="PANTHER" id="PTHR36444">
    <property type="entry name" value="TRANSCRIPTIONAL REGULATOR PROTEIN YOBU-RELATED"/>
    <property type="match status" value="1"/>
</dbReference>
<reference evidence="3 4" key="1">
    <citation type="submission" date="2019-06" db="EMBL/GenBank/DDBJ databases">
        <title>Sequencing the genomes of 1000 actinobacteria strains.</title>
        <authorList>
            <person name="Klenk H.-P."/>
        </authorList>
    </citation>
    <scope>NUCLEOTIDE SEQUENCE [LARGE SCALE GENOMIC DNA]</scope>
    <source>
        <strain evidence="3 4">DSM 43186</strain>
    </source>
</reference>
<dbReference type="EMBL" id="VFPQ01000001">
    <property type="protein sequence ID" value="TQM74529.1"/>
    <property type="molecule type" value="Genomic_DNA"/>
</dbReference>
<comment type="caution">
    <text evidence="3">The sequence shown here is derived from an EMBL/GenBank/DDBJ whole genome shotgun (WGS) entry which is preliminary data.</text>
</comment>
<evidence type="ECO:0000256" key="1">
    <source>
        <dbReference type="SAM" id="MobiDB-lite"/>
    </source>
</evidence>
<dbReference type="Proteomes" id="UP000319213">
    <property type="component" value="Unassembled WGS sequence"/>
</dbReference>
<dbReference type="AlphaFoldDB" id="A0A543IVD0"/>
<gene>
    <name evidence="3" type="ORF">FHX40_1207</name>
</gene>
<feature type="compositionally biased region" description="Low complexity" evidence="1">
    <location>
        <begin position="190"/>
        <end position="200"/>
    </location>
</feature>
<dbReference type="InterPro" id="IPR029441">
    <property type="entry name" value="Cass2"/>
</dbReference>
<dbReference type="SUPFAM" id="SSF55136">
    <property type="entry name" value="Probable bacterial effector-binding domain"/>
    <property type="match status" value="1"/>
</dbReference>
<dbReference type="InterPro" id="IPR011256">
    <property type="entry name" value="Reg_factor_effector_dom_sf"/>
</dbReference>
<feature type="compositionally biased region" description="Gly residues" evidence="1">
    <location>
        <begin position="210"/>
        <end position="226"/>
    </location>
</feature>
<feature type="compositionally biased region" description="Gly residues" evidence="1">
    <location>
        <begin position="94"/>
        <end position="103"/>
    </location>
</feature>
<proteinExistence type="predicted"/>
<dbReference type="SMART" id="SM00871">
    <property type="entry name" value="AraC_E_bind"/>
    <property type="match status" value="1"/>
</dbReference>
<sequence>MNEVHPGNPADSARPGDAPRQADTQPGETLYLRDAVEHLEPGRAGGTPPAAEPGYPDQGPAFPGGPRGGGAEYSGEGAGYSGETLYLRDTVGQGDPGRAGGVSGPATDPGYPAVGSGYADDPRYSGGAPRPGAEPGYGDAPRGSGAEYSGEGAGYSGETLYLRDTVGQGDPGRAGGVSGPATDPGYPAVSPGYGDDSPYPGGAPRPGPDPGYGDGPRGGGPGGPGYSSGETLYLGDTAGQGDPGRAGGVPGPATDPGYPAVGPGYADGSPYPVTMPPAAGDPGRPDDGRYTGDPYSGGTYVGGGYGGETYSGDTYPGGSYSGEPYSGSGDTYPGSGDAYQGDPYSGGEYIGQPVYTGPEPRAEEPGPSAETGQNTAPVTPFTIVERPEMLVVGYAVRTSPAIEADPSRAQLPALWRRAGAPGAFAHVPARVDENLYAVLTDYESDHRGAYTQVVGIAVHTAARLPEGMVAVRVPGVPVMKLEARGPMPQALIEAWQQVWKHTESGASPARAFTTDVEVHHPDGADLYIAVLMPPS</sequence>